<dbReference type="KEGG" id="fes:HER31_16555"/>
<protein>
    <submittedName>
        <fullName evidence="1">Uncharacterized protein</fullName>
    </submittedName>
</protein>
<evidence type="ECO:0000313" key="1">
    <source>
        <dbReference type="EMBL" id="QIZ78369.1"/>
    </source>
</evidence>
<accession>A0A6H1UIB4</accession>
<reference evidence="1 2" key="1">
    <citation type="submission" date="2020-04" db="EMBL/GenBank/DDBJ databases">
        <title>Ferrimonas sp. S7 isolated from sea water.</title>
        <authorList>
            <person name="Bae S.S."/>
            <person name="Baek K."/>
        </authorList>
    </citation>
    <scope>NUCLEOTIDE SEQUENCE [LARGE SCALE GENOMIC DNA]</scope>
    <source>
        <strain evidence="1 2">S7</strain>
    </source>
</reference>
<proteinExistence type="predicted"/>
<dbReference type="EMBL" id="CP051180">
    <property type="protein sequence ID" value="QIZ78369.1"/>
    <property type="molecule type" value="Genomic_DNA"/>
</dbReference>
<keyword evidence="2" id="KW-1185">Reference proteome</keyword>
<evidence type="ECO:0000313" key="2">
    <source>
        <dbReference type="Proteomes" id="UP000501602"/>
    </source>
</evidence>
<name>A0A6H1UIB4_9GAMM</name>
<dbReference type="Proteomes" id="UP000501602">
    <property type="component" value="Chromosome"/>
</dbReference>
<gene>
    <name evidence="1" type="ORF">HER31_16555</name>
</gene>
<dbReference type="AlphaFoldDB" id="A0A6H1UIB4"/>
<dbReference type="RefSeq" id="WP_168662270.1">
    <property type="nucleotide sequence ID" value="NZ_CP051180.1"/>
</dbReference>
<sequence>MLIITLLCQGAVARVHIIAELPATAAMAEMDCHSMAATPEPCHDSSQYCSGDCGQCDVISLAQIAIMPLLPDLPQFEAIPARHSDFSFTSVYLFPDSPPPSV</sequence>
<organism evidence="1 2">
    <name type="scientific">Ferrimonas lipolytica</name>
    <dbReference type="NCBI Taxonomy" id="2724191"/>
    <lineage>
        <taxon>Bacteria</taxon>
        <taxon>Pseudomonadati</taxon>
        <taxon>Pseudomonadota</taxon>
        <taxon>Gammaproteobacteria</taxon>
        <taxon>Alteromonadales</taxon>
        <taxon>Ferrimonadaceae</taxon>
        <taxon>Ferrimonas</taxon>
    </lineage>
</organism>